<comment type="caution">
    <text evidence="1">The sequence shown here is derived from an EMBL/GenBank/DDBJ whole genome shotgun (WGS) entry which is preliminary data.</text>
</comment>
<evidence type="ECO:0000313" key="1">
    <source>
        <dbReference type="EMBL" id="OXM56091.1"/>
    </source>
</evidence>
<gene>
    <name evidence="1" type="ORF">CFP71_14770</name>
</gene>
<keyword evidence="2" id="KW-1185">Reference proteome</keyword>
<dbReference type="OrthoDB" id="5195799at2"/>
<dbReference type="Proteomes" id="UP000215223">
    <property type="component" value="Unassembled WGS sequence"/>
</dbReference>
<reference evidence="1 2" key="1">
    <citation type="submission" date="2017-07" db="EMBL/GenBank/DDBJ databases">
        <title>Amycolatopsis thailandensis Genome sequencing and assembly.</title>
        <authorList>
            <person name="Kaur N."/>
            <person name="Mayilraj S."/>
        </authorList>
    </citation>
    <scope>NUCLEOTIDE SEQUENCE [LARGE SCALE GENOMIC DNA]</scope>
    <source>
        <strain evidence="1 2">JCM 16380</strain>
    </source>
</reference>
<sequence length="113" mass="12007">MSPGVEIDADRIAAAVQARPHIAGLHSGRFGEIATLLRGRRIPGIRIRDDEITIGVTGRYPATAVEIGDDVRTAVGPVDRPVHVRIGDIAAPVALTADEPETVRDVTLSKENP</sequence>
<evidence type="ECO:0000313" key="2">
    <source>
        <dbReference type="Proteomes" id="UP000215223"/>
    </source>
</evidence>
<dbReference type="AlphaFoldDB" id="A0A229SBI0"/>
<dbReference type="RefSeq" id="WP_093934423.1">
    <property type="nucleotide sequence ID" value="NZ_NMQT01000051.1"/>
</dbReference>
<accession>A0A229SBI0</accession>
<protein>
    <submittedName>
        <fullName evidence="1">Uncharacterized protein</fullName>
    </submittedName>
</protein>
<name>A0A229SBI0_9PSEU</name>
<organism evidence="1 2">
    <name type="scientific">Amycolatopsis thailandensis</name>
    <dbReference type="NCBI Taxonomy" id="589330"/>
    <lineage>
        <taxon>Bacteria</taxon>
        <taxon>Bacillati</taxon>
        <taxon>Actinomycetota</taxon>
        <taxon>Actinomycetes</taxon>
        <taxon>Pseudonocardiales</taxon>
        <taxon>Pseudonocardiaceae</taxon>
        <taxon>Amycolatopsis</taxon>
    </lineage>
</organism>
<dbReference type="EMBL" id="NMQT01000051">
    <property type="protein sequence ID" value="OXM56091.1"/>
    <property type="molecule type" value="Genomic_DNA"/>
</dbReference>
<proteinExistence type="predicted"/>